<comment type="similarity">
    <text evidence="2 8">Belongs to the peptidase C12 family.</text>
</comment>
<dbReference type="SUPFAM" id="SSF54001">
    <property type="entry name" value="Cysteine proteinases"/>
    <property type="match status" value="1"/>
</dbReference>
<evidence type="ECO:0000256" key="4">
    <source>
        <dbReference type="ARBA" id="ARBA00022670"/>
    </source>
</evidence>
<dbReference type="GO" id="GO:0016579">
    <property type="term" value="P:protein deubiquitination"/>
    <property type="evidence" value="ECO:0007669"/>
    <property type="project" value="TreeGrafter"/>
</dbReference>
<keyword evidence="4" id="KW-0645">Protease</keyword>
<reference evidence="10" key="1">
    <citation type="journal article" date="2019" name="Beilstein J. Org. Chem.">
        <title>Nanangenines: drimane sesquiterpenoids as the dominant metabolite cohort of a novel Australian fungus, Aspergillus nanangensis.</title>
        <authorList>
            <person name="Lacey H.J."/>
            <person name="Gilchrist C.L.M."/>
            <person name="Crombie A."/>
            <person name="Kalaitzis J.A."/>
            <person name="Vuong D."/>
            <person name="Rutledge P.J."/>
            <person name="Turner P."/>
            <person name="Pitt J.I."/>
            <person name="Lacey E."/>
            <person name="Chooi Y.H."/>
            <person name="Piggott A.M."/>
        </authorList>
    </citation>
    <scope>NUCLEOTIDE SEQUENCE</scope>
    <source>
        <strain evidence="10">MST-FP2251</strain>
    </source>
</reference>
<keyword evidence="11" id="KW-1185">Reference proteome</keyword>
<evidence type="ECO:0000256" key="6">
    <source>
        <dbReference type="ARBA" id="ARBA00022801"/>
    </source>
</evidence>
<keyword evidence="5" id="KW-0833">Ubl conjugation pathway</keyword>
<dbReference type="GO" id="GO:0004843">
    <property type="term" value="F:cysteine-type deubiquitinase activity"/>
    <property type="evidence" value="ECO:0007669"/>
    <property type="project" value="UniProtKB-EC"/>
</dbReference>
<dbReference type="PROSITE" id="PS52048">
    <property type="entry name" value="UCH_DOMAIN"/>
    <property type="match status" value="1"/>
</dbReference>
<evidence type="ECO:0000256" key="5">
    <source>
        <dbReference type="ARBA" id="ARBA00022786"/>
    </source>
</evidence>
<name>A0AAD4CAC1_ASPNN</name>
<dbReference type="InterPro" id="IPR001578">
    <property type="entry name" value="Peptidase_C12_UCH"/>
</dbReference>
<dbReference type="Gene3D" id="3.40.532.10">
    <property type="entry name" value="Peptidase C12, ubiquitin carboxyl-terminal hydrolase"/>
    <property type="match status" value="1"/>
</dbReference>
<proteinExistence type="inferred from homology"/>
<evidence type="ECO:0000256" key="3">
    <source>
        <dbReference type="ARBA" id="ARBA00012759"/>
    </source>
</evidence>
<keyword evidence="6" id="KW-0378">Hydrolase</keyword>
<sequence>MPVVFTPSCINESILDKLIKSTNPLKDLENHEGIESLYEVAANAGGTEAPSAQTEIAHHFISFVKHSGRLYLLDGEMRGPICKRKLEEGTPWTDTAFAVIREYINSQDDLGFSLLALVKEVDE</sequence>
<dbReference type="GO" id="GO:0006511">
    <property type="term" value="P:ubiquitin-dependent protein catabolic process"/>
    <property type="evidence" value="ECO:0007669"/>
    <property type="project" value="InterPro"/>
</dbReference>
<dbReference type="EMBL" id="VCAU01000260">
    <property type="protein sequence ID" value="KAF9882623.1"/>
    <property type="molecule type" value="Genomic_DNA"/>
</dbReference>
<dbReference type="GO" id="GO:0005737">
    <property type="term" value="C:cytoplasm"/>
    <property type="evidence" value="ECO:0007669"/>
    <property type="project" value="TreeGrafter"/>
</dbReference>
<comment type="caution">
    <text evidence="10">The sequence shown here is derived from an EMBL/GenBank/DDBJ whole genome shotgun (WGS) entry which is preliminary data.</text>
</comment>
<organism evidence="10 11">
    <name type="scientific">Aspergillus nanangensis</name>
    <dbReference type="NCBI Taxonomy" id="2582783"/>
    <lineage>
        <taxon>Eukaryota</taxon>
        <taxon>Fungi</taxon>
        <taxon>Dikarya</taxon>
        <taxon>Ascomycota</taxon>
        <taxon>Pezizomycotina</taxon>
        <taxon>Eurotiomycetes</taxon>
        <taxon>Eurotiomycetidae</taxon>
        <taxon>Eurotiales</taxon>
        <taxon>Aspergillaceae</taxon>
        <taxon>Aspergillus</taxon>
        <taxon>Aspergillus subgen. Circumdati</taxon>
    </lineage>
</organism>
<feature type="domain" description="UCH catalytic" evidence="9">
    <location>
        <begin position="1"/>
        <end position="119"/>
    </location>
</feature>
<comment type="catalytic activity">
    <reaction evidence="1">
        <text>Thiol-dependent hydrolysis of ester, thioester, amide, peptide and isopeptide bonds formed by the C-terminal Gly of ubiquitin (a 76-residue protein attached to proteins as an intracellular targeting signal).</text>
        <dbReference type="EC" id="3.4.19.12"/>
    </reaction>
</comment>
<gene>
    <name evidence="10" type="ORF">FE257_005948</name>
</gene>
<dbReference type="AlphaFoldDB" id="A0AAD4CAC1"/>
<protein>
    <recommendedName>
        <fullName evidence="3">ubiquitinyl hydrolase 1</fullName>
        <ecNumber evidence="3">3.4.19.12</ecNumber>
    </recommendedName>
</protein>
<dbReference type="Proteomes" id="UP001194746">
    <property type="component" value="Unassembled WGS sequence"/>
</dbReference>
<comment type="caution">
    <text evidence="8">Lacks conserved residue(s) required for the propagation of feature annotation.</text>
</comment>
<evidence type="ECO:0000256" key="2">
    <source>
        <dbReference type="ARBA" id="ARBA00009326"/>
    </source>
</evidence>
<reference evidence="10" key="2">
    <citation type="submission" date="2020-02" db="EMBL/GenBank/DDBJ databases">
        <authorList>
            <person name="Gilchrist C.L.M."/>
            <person name="Chooi Y.-H."/>
        </authorList>
    </citation>
    <scope>NUCLEOTIDE SEQUENCE</scope>
    <source>
        <strain evidence="10">MST-FP2251</strain>
    </source>
</reference>
<accession>A0AAD4CAC1</accession>
<dbReference type="PANTHER" id="PTHR10589">
    <property type="entry name" value="UBIQUITIN CARBOXYL-TERMINAL HYDROLASE"/>
    <property type="match status" value="1"/>
</dbReference>
<evidence type="ECO:0000259" key="9">
    <source>
        <dbReference type="PROSITE" id="PS52048"/>
    </source>
</evidence>
<evidence type="ECO:0000313" key="11">
    <source>
        <dbReference type="Proteomes" id="UP001194746"/>
    </source>
</evidence>
<keyword evidence="7" id="KW-0788">Thiol protease</keyword>
<dbReference type="EC" id="3.4.19.12" evidence="3"/>
<evidence type="ECO:0000256" key="7">
    <source>
        <dbReference type="ARBA" id="ARBA00022807"/>
    </source>
</evidence>
<dbReference type="InterPro" id="IPR038765">
    <property type="entry name" value="Papain-like_cys_pep_sf"/>
</dbReference>
<dbReference type="InterPro" id="IPR036959">
    <property type="entry name" value="Peptidase_C12_UCH_sf"/>
</dbReference>
<evidence type="ECO:0000256" key="8">
    <source>
        <dbReference type="PROSITE-ProRule" id="PRU01393"/>
    </source>
</evidence>
<evidence type="ECO:0000313" key="10">
    <source>
        <dbReference type="EMBL" id="KAF9882623.1"/>
    </source>
</evidence>
<evidence type="ECO:0000256" key="1">
    <source>
        <dbReference type="ARBA" id="ARBA00000707"/>
    </source>
</evidence>
<dbReference type="PANTHER" id="PTHR10589:SF17">
    <property type="entry name" value="UBIQUITIN CARBOXYL-TERMINAL HYDROLASE"/>
    <property type="match status" value="1"/>
</dbReference>
<dbReference type="Pfam" id="PF01088">
    <property type="entry name" value="Peptidase_C12"/>
    <property type="match status" value="1"/>
</dbReference>